<dbReference type="OrthoDB" id="3025967at2759"/>
<evidence type="ECO:0000313" key="3">
    <source>
        <dbReference type="Proteomes" id="UP000053424"/>
    </source>
</evidence>
<sequence length="565" mass="62919">MSLPVLHSKSSNSNDSLPFKQDVLPMKRVLEPLSPIALHSSFVPSAEAELALQSSISDLHSTITTVDDEINRLRASLASLEGYRTDLHEHLTLRRAVLSPIRRLPAEILGEIFLFAAEGCSMVWPRPTGTRADEDAMPWLLGKICSFWRSVALSLPKLWVEIHLTVKFSPSEPDAGSHRLHAMQDFLQACLTRSGTELLTFSIDARGPRENILPVLSALVAHSERWQHVSLDIEQFCSYHSDFAPAKNRVHNLRSLHIGTTSMEDTPATVPLDAFENTPSLTKVSISGIVHPFHVLRIPWTRVTHFTSKSSTYREGEFTQIMRQTTNLISFSSEGERILEVASSQPILLPHLEKLSVVNKGSYISKTCQFLTAPNLREFRVHAITPFVAEQTLAMLARSRCTPTHFTFRSSLEVDALWEENLALVWVLNELSSITNLHLIVLRSADNIMPRLVNRPQMGQAHPLLPNLQEFILEDRFCMSAAEVTEVLSSRIQNFSTGVWGPSTTTTTTAAPSLSTGTNQDRPRTAGLKVVRLNLSRPAAPKFPELDLLKQVAENHGVDISIHSA</sequence>
<evidence type="ECO:0000313" key="2">
    <source>
        <dbReference type="EMBL" id="KIM36329.1"/>
    </source>
</evidence>
<dbReference type="STRING" id="686832.A0A0C3BW65"/>
<dbReference type="EMBL" id="KN831806">
    <property type="protein sequence ID" value="KIM36329.1"/>
    <property type="molecule type" value="Genomic_DNA"/>
</dbReference>
<organism evidence="2 3">
    <name type="scientific">Hebeloma cylindrosporum</name>
    <dbReference type="NCBI Taxonomy" id="76867"/>
    <lineage>
        <taxon>Eukaryota</taxon>
        <taxon>Fungi</taxon>
        <taxon>Dikarya</taxon>
        <taxon>Basidiomycota</taxon>
        <taxon>Agaricomycotina</taxon>
        <taxon>Agaricomycetes</taxon>
        <taxon>Agaricomycetidae</taxon>
        <taxon>Agaricales</taxon>
        <taxon>Agaricineae</taxon>
        <taxon>Hymenogastraceae</taxon>
        <taxon>Hebeloma</taxon>
    </lineage>
</organism>
<keyword evidence="3" id="KW-1185">Reference proteome</keyword>
<gene>
    <name evidence="2" type="ORF">M413DRAFT_291628</name>
</gene>
<dbReference type="Gene3D" id="3.80.10.10">
    <property type="entry name" value="Ribonuclease Inhibitor"/>
    <property type="match status" value="1"/>
</dbReference>
<evidence type="ECO:0008006" key="4">
    <source>
        <dbReference type="Google" id="ProtNLM"/>
    </source>
</evidence>
<reference evidence="3" key="2">
    <citation type="submission" date="2015-01" db="EMBL/GenBank/DDBJ databases">
        <title>Evolutionary Origins and Diversification of the Mycorrhizal Mutualists.</title>
        <authorList>
            <consortium name="DOE Joint Genome Institute"/>
            <consortium name="Mycorrhizal Genomics Consortium"/>
            <person name="Kohler A."/>
            <person name="Kuo A."/>
            <person name="Nagy L.G."/>
            <person name="Floudas D."/>
            <person name="Copeland A."/>
            <person name="Barry K.W."/>
            <person name="Cichocki N."/>
            <person name="Veneault-Fourrey C."/>
            <person name="LaButti K."/>
            <person name="Lindquist E.A."/>
            <person name="Lipzen A."/>
            <person name="Lundell T."/>
            <person name="Morin E."/>
            <person name="Murat C."/>
            <person name="Riley R."/>
            <person name="Ohm R."/>
            <person name="Sun H."/>
            <person name="Tunlid A."/>
            <person name="Henrissat B."/>
            <person name="Grigoriev I.V."/>
            <person name="Hibbett D.S."/>
            <person name="Martin F."/>
        </authorList>
    </citation>
    <scope>NUCLEOTIDE SEQUENCE [LARGE SCALE GENOMIC DNA]</scope>
    <source>
        <strain evidence="3">h7</strain>
    </source>
</reference>
<evidence type="ECO:0000256" key="1">
    <source>
        <dbReference type="SAM" id="MobiDB-lite"/>
    </source>
</evidence>
<name>A0A0C3BW65_HEBCY</name>
<proteinExistence type="predicted"/>
<dbReference type="InterPro" id="IPR032675">
    <property type="entry name" value="LRR_dom_sf"/>
</dbReference>
<feature type="region of interest" description="Disordered" evidence="1">
    <location>
        <begin position="503"/>
        <end position="523"/>
    </location>
</feature>
<reference evidence="2 3" key="1">
    <citation type="submission" date="2014-04" db="EMBL/GenBank/DDBJ databases">
        <authorList>
            <consortium name="DOE Joint Genome Institute"/>
            <person name="Kuo A."/>
            <person name="Gay G."/>
            <person name="Dore J."/>
            <person name="Kohler A."/>
            <person name="Nagy L.G."/>
            <person name="Floudas D."/>
            <person name="Copeland A."/>
            <person name="Barry K.W."/>
            <person name="Cichocki N."/>
            <person name="Veneault-Fourrey C."/>
            <person name="LaButti K."/>
            <person name="Lindquist E.A."/>
            <person name="Lipzen A."/>
            <person name="Lundell T."/>
            <person name="Morin E."/>
            <person name="Murat C."/>
            <person name="Sun H."/>
            <person name="Tunlid A."/>
            <person name="Henrissat B."/>
            <person name="Grigoriev I.V."/>
            <person name="Hibbett D.S."/>
            <person name="Martin F."/>
            <person name="Nordberg H.P."/>
            <person name="Cantor M.N."/>
            <person name="Hua S.X."/>
        </authorList>
    </citation>
    <scope>NUCLEOTIDE SEQUENCE [LARGE SCALE GENOMIC DNA]</scope>
    <source>
        <strain evidence="3">h7</strain>
    </source>
</reference>
<dbReference type="HOGENOM" id="CLU_018544_12_2_1"/>
<feature type="compositionally biased region" description="Low complexity" evidence="1">
    <location>
        <begin position="503"/>
        <end position="518"/>
    </location>
</feature>
<dbReference type="Proteomes" id="UP000053424">
    <property type="component" value="Unassembled WGS sequence"/>
</dbReference>
<accession>A0A0C3BW65</accession>
<dbReference type="AlphaFoldDB" id="A0A0C3BW65"/>
<protein>
    <recommendedName>
        <fullName evidence="4">F-box domain-containing protein</fullName>
    </recommendedName>
</protein>